<dbReference type="Pfam" id="PF20252">
    <property type="entry name" value="BIG2_C"/>
    <property type="match status" value="1"/>
</dbReference>
<organism evidence="2 3">
    <name type="scientific">Anaeramoeba ignava</name>
    <name type="common">Anaerobic marine amoeba</name>
    <dbReference type="NCBI Taxonomy" id="1746090"/>
    <lineage>
        <taxon>Eukaryota</taxon>
        <taxon>Metamonada</taxon>
        <taxon>Anaeramoebidae</taxon>
        <taxon>Anaeramoeba</taxon>
    </lineage>
</organism>
<dbReference type="EMBL" id="JAPDFW010000059">
    <property type="protein sequence ID" value="KAJ5076932.1"/>
    <property type="molecule type" value="Genomic_DNA"/>
</dbReference>
<comment type="caution">
    <text evidence="2">The sequence shown here is derived from an EMBL/GenBank/DDBJ whole genome shotgun (WGS) entry which is preliminary data.</text>
</comment>
<evidence type="ECO:0000313" key="3">
    <source>
        <dbReference type="Proteomes" id="UP001149090"/>
    </source>
</evidence>
<reference evidence="2" key="1">
    <citation type="submission" date="2022-10" db="EMBL/GenBank/DDBJ databases">
        <title>Novel sulphate-reducing endosymbionts in the free-living metamonad Anaeramoeba.</title>
        <authorList>
            <person name="Jerlstrom-Hultqvist J."/>
            <person name="Cepicka I."/>
            <person name="Gallot-Lavallee L."/>
            <person name="Salas-Leiva D."/>
            <person name="Curtis B.A."/>
            <person name="Zahonova K."/>
            <person name="Pipaliya S."/>
            <person name="Dacks J."/>
            <person name="Roger A.J."/>
        </authorList>
    </citation>
    <scope>NUCLEOTIDE SEQUENCE</scope>
    <source>
        <strain evidence="2">BMAN</strain>
    </source>
</reference>
<keyword evidence="3" id="KW-1185">Reference proteome</keyword>
<gene>
    <name evidence="2" type="ORF">M0811_00252</name>
</gene>
<protein>
    <recommendedName>
        <fullName evidence="1">Sec7/BIG1-like C-terminal domain-containing protein</fullName>
    </recommendedName>
</protein>
<dbReference type="InterPro" id="IPR046455">
    <property type="entry name" value="Sec7/BIG1-like_C"/>
</dbReference>
<dbReference type="AlphaFoldDB" id="A0A9Q0RE90"/>
<proteinExistence type="predicted"/>
<feature type="domain" description="Sec7/BIG1-like C-terminal" evidence="1">
    <location>
        <begin position="29"/>
        <end position="129"/>
    </location>
</feature>
<sequence>MKIKIKNQLKNQLKNQNKIYSIQIKFIAQLNLIQAANDLIYSGADKLNSQNIIKLLEKIKESYKSAKAFNKNIPFRIELYRSGIIINKTQQENQSNNFPNLYQQEITSIQTYLNILNSFYLKKKTIGNFDQSLIESIIFKNFSKIWEKQYKRICDLDLYFQKIDQIKHKKNQEKKIEEKMNYKNINKRLIWIK</sequence>
<accession>A0A9Q0RE90</accession>
<name>A0A9Q0RE90_ANAIG</name>
<evidence type="ECO:0000313" key="2">
    <source>
        <dbReference type="EMBL" id="KAJ5076932.1"/>
    </source>
</evidence>
<evidence type="ECO:0000259" key="1">
    <source>
        <dbReference type="Pfam" id="PF20252"/>
    </source>
</evidence>
<dbReference type="Proteomes" id="UP001149090">
    <property type="component" value="Unassembled WGS sequence"/>
</dbReference>